<accession>A0A0G0M1H5</accession>
<sequence>MGKLQDFLTGTKVLEEVESPINGKIAVTRSLAFGTYISVGGLTQSGGVLKNIWKKTLKKVHSSPFIVHRCLILGLGGGTAGKLVNEFWPEAKITGVDLDPVMVELGRKYLKLDEIGIDVVIGDAWDYVRVNSKSNSKRKYDLVLVDLYVGDNFPEKFESPEFIKIAGSYLADGGIAVFNRLYYGEKRREATRFLKTLEKVFKKVDVVYPEANIMFLCKN</sequence>
<protein>
    <submittedName>
        <fullName evidence="2">Spermidine synthase</fullName>
    </submittedName>
</protein>
<evidence type="ECO:0000313" key="3">
    <source>
        <dbReference type="Proteomes" id="UP000034932"/>
    </source>
</evidence>
<dbReference type="Pfam" id="PF01564">
    <property type="entry name" value="Spermine_synth"/>
    <property type="match status" value="1"/>
</dbReference>
<evidence type="ECO:0000256" key="1">
    <source>
        <dbReference type="ARBA" id="ARBA00023115"/>
    </source>
</evidence>
<dbReference type="SUPFAM" id="SSF53335">
    <property type="entry name" value="S-adenosyl-L-methionine-dependent methyltransferases"/>
    <property type="match status" value="1"/>
</dbReference>
<evidence type="ECO:0000313" key="2">
    <source>
        <dbReference type="EMBL" id="KKQ94145.1"/>
    </source>
</evidence>
<dbReference type="CDD" id="cd02440">
    <property type="entry name" value="AdoMet_MTases"/>
    <property type="match status" value="1"/>
</dbReference>
<dbReference type="EMBL" id="LBVW01000004">
    <property type="protein sequence ID" value="KKQ94145.1"/>
    <property type="molecule type" value="Genomic_DNA"/>
</dbReference>
<dbReference type="Gene3D" id="3.40.50.150">
    <property type="entry name" value="Vaccinia Virus protein VP39"/>
    <property type="match status" value="1"/>
</dbReference>
<proteinExistence type="predicted"/>
<dbReference type="PANTHER" id="PTHR43317:SF1">
    <property type="entry name" value="THERMOSPERMINE SYNTHASE ACAULIS5"/>
    <property type="match status" value="1"/>
</dbReference>
<dbReference type="InterPro" id="IPR029063">
    <property type="entry name" value="SAM-dependent_MTases_sf"/>
</dbReference>
<dbReference type="PANTHER" id="PTHR43317">
    <property type="entry name" value="THERMOSPERMINE SYNTHASE ACAULIS5"/>
    <property type="match status" value="1"/>
</dbReference>
<dbReference type="GO" id="GO:0006596">
    <property type="term" value="P:polyamine biosynthetic process"/>
    <property type="evidence" value="ECO:0007669"/>
    <property type="project" value="UniProtKB-KW"/>
</dbReference>
<dbReference type="NCBIfam" id="NF037959">
    <property type="entry name" value="MFS_SpdSyn"/>
    <property type="match status" value="1"/>
</dbReference>
<gene>
    <name evidence="2" type="ORF">UT19_C0004G0106</name>
</gene>
<reference evidence="2 3" key="1">
    <citation type="journal article" date="2015" name="Nature">
        <title>rRNA introns, odd ribosomes, and small enigmatic genomes across a large radiation of phyla.</title>
        <authorList>
            <person name="Brown C.T."/>
            <person name="Hug L.A."/>
            <person name="Thomas B.C."/>
            <person name="Sharon I."/>
            <person name="Castelle C.J."/>
            <person name="Singh A."/>
            <person name="Wilkins M.J."/>
            <person name="Williams K.H."/>
            <person name="Banfield J.F."/>
        </authorList>
    </citation>
    <scope>NUCLEOTIDE SEQUENCE [LARGE SCALE GENOMIC DNA]</scope>
</reference>
<dbReference type="STRING" id="1618573.UT19_C0004G0106"/>
<comment type="caution">
    <text evidence="2">The sequence shown here is derived from an EMBL/GenBank/DDBJ whole genome shotgun (WGS) entry which is preliminary data.</text>
</comment>
<keyword evidence="1" id="KW-0620">Polyamine biosynthesis</keyword>
<dbReference type="Proteomes" id="UP000034932">
    <property type="component" value="Unassembled WGS sequence"/>
</dbReference>
<organism evidence="2 3">
    <name type="scientific">Candidatus Woesebacteria bacterium GW2011_GWB1_39_10b</name>
    <dbReference type="NCBI Taxonomy" id="1618573"/>
    <lineage>
        <taxon>Bacteria</taxon>
        <taxon>Candidatus Woeseibacteriota</taxon>
    </lineage>
</organism>
<name>A0A0G0M1H5_9BACT</name>
<dbReference type="AlphaFoldDB" id="A0A0G0M1H5"/>